<dbReference type="InterPro" id="IPR036396">
    <property type="entry name" value="Cyt_P450_sf"/>
</dbReference>
<evidence type="ECO:0000256" key="6">
    <source>
        <dbReference type="ARBA" id="ARBA00023033"/>
    </source>
</evidence>
<dbReference type="EMBL" id="KT150516">
    <property type="protein sequence ID" value="ALO23112.1"/>
    <property type="molecule type" value="mRNA"/>
</dbReference>
<sequence>MELQFSLFSVSTISLIIFLLLLSKLFKRSKPDNLPPGPAKLPIIGNLLQLARVDPIPHRGLLELAQKYGPLMHLQLGKISTIVASSPRVAKEVLKTHDVSCADRPDMLLGRIMLKNSRDIVLAPYGDYWRQMRKISTSELLSANKVRSFRNIREEESWQLVESVRASLGSPVNFSTQVTGMANAVICRAAIGKKCAYQDELIEVVEDIAYWGSGFFMADLFPYLKFLEYVTGMRPKLEKMRRKLDHIFDNIIQDHKDKMVSKKEGKVNDNEEEDLIDVLLRINESRTLEIPITSKDIQGITLDMFTAGTDSTAATLQWIMSELMRNPQVMKKAQAEVRDAFKGKTIIHEADVQGLSYLKLVIKETLRLHAPVPLLVPRECRKQCEIDGYTIPVGTKIMVNAWAIGRDPEYWVDAESFIPERFGSASVDYIGANFEYIPFGAGRRICAGIAFAAATLELPMAQLLYYFDWKLPNDMKPEDLDMEETNGATATRKNSLILIPTLHTPSQGLE</sequence>
<keyword evidence="10" id="KW-0472">Membrane</keyword>
<keyword evidence="6 9" id="KW-0503">Monooxygenase</keyword>
<reference evidence="11" key="1">
    <citation type="submission" date="2015-06" db="EMBL/GenBank/DDBJ databases">
        <authorList>
            <person name="Hoefler B.C."/>
            <person name="Straight P.D."/>
        </authorList>
    </citation>
    <scope>NUCLEOTIDE SEQUENCE</scope>
</reference>
<dbReference type="GO" id="GO:0004497">
    <property type="term" value="F:monooxygenase activity"/>
    <property type="evidence" value="ECO:0007669"/>
    <property type="project" value="UniProtKB-KW"/>
</dbReference>
<keyword evidence="10" id="KW-0812">Transmembrane</keyword>
<dbReference type="Pfam" id="PF00067">
    <property type="entry name" value="p450"/>
    <property type="match status" value="1"/>
</dbReference>
<evidence type="ECO:0000256" key="1">
    <source>
        <dbReference type="ARBA" id="ARBA00010617"/>
    </source>
</evidence>
<dbReference type="InterPro" id="IPR017972">
    <property type="entry name" value="Cyt_P450_CS"/>
</dbReference>
<evidence type="ECO:0000256" key="10">
    <source>
        <dbReference type="SAM" id="Phobius"/>
    </source>
</evidence>
<evidence type="ECO:0000256" key="8">
    <source>
        <dbReference type="PIRSR" id="PIRSR602401-1"/>
    </source>
</evidence>
<keyword evidence="4 9" id="KW-0560">Oxidoreductase</keyword>
<dbReference type="InterPro" id="IPR001128">
    <property type="entry name" value="Cyt_P450"/>
</dbReference>
<dbReference type="GO" id="GO:0051762">
    <property type="term" value="P:sesquiterpene biosynthetic process"/>
    <property type="evidence" value="ECO:0007669"/>
    <property type="project" value="UniProtKB-ARBA"/>
</dbReference>
<dbReference type="PROSITE" id="PS00086">
    <property type="entry name" value="CYTOCHROME_P450"/>
    <property type="match status" value="1"/>
</dbReference>
<comment type="function">
    <text evidence="7">Probable heme-thiolate monooxygenase.</text>
</comment>
<evidence type="ECO:0000256" key="5">
    <source>
        <dbReference type="ARBA" id="ARBA00023004"/>
    </source>
</evidence>
<dbReference type="PRINTS" id="PR00385">
    <property type="entry name" value="P450"/>
</dbReference>
<dbReference type="InterPro" id="IPR052306">
    <property type="entry name" value="CYP450_71D"/>
</dbReference>
<dbReference type="GO" id="GO:0016705">
    <property type="term" value="F:oxidoreductase activity, acting on paired donors, with incorporation or reduction of molecular oxygen"/>
    <property type="evidence" value="ECO:0007669"/>
    <property type="project" value="InterPro"/>
</dbReference>
<evidence type="ECO:0000256" key="3">
    <source>
        <dbReference type="ARBA" id="ARBA00022723"/>
    </source>
</evidence>
<dbReference type="AlphaFoldDB" id="A0A0S2IHE4"/>
<dbReference type="PRINTS" id="PR00463">
    <property type="entry name" value="EP450I"/>
</dbReference>
<keyword evidence="2 8" id="KW-0349">Heme</keyword>
<protein>
    <submittedName>
        <fullName evidence="11">Cytochrome P450 CYP71D444</fullName>
    </submittedName>
</protein>
<comment type="similarity">
    <text evidence="1 9">Belongs to the cytochrome P450 family.</text>
</comment>
<evidence type="ECO:0000256" key="2">
    <source>
        <dbReference type="ARBA" id="ARBA00022617"/>
    </source>
</evidence>
<evidence type="ECO:0000313" key="11">
    <source>
        <dbReference type="EMBL" id="ALO23112.1"/>
    </source>
</evidence>
<keyword evidence="3 8" id="KW-0479">Metal-binding</keyword>
<proteinExistence type="evidence at transcript level"/>
<name>A0A0S2IHE4_KALSE</name>
<dbReference type="CDD" id="cd11072">
    <property type="entry name" value="CYP71-like"/>
    <property type="match status" value="1"/>
</dbReference>
<dbReference type="PANTHER" id="PTHR47953:SF16">
    <property type="entry name" value="CYTOCHROME P450 71D8"/>
    <property type="match status" value="1"/>
</dbReference>
<evidence type="ECO:0000256" key="4">
    <source>
        <dbReference type="ARBA" id="ARBA00023002"/>
    </source>
</evidence>
<dbReference type="GO" id="GO:0005506">
    <property type="term" value="F:iron ion binding"/>
    <property type="evidence" value="ECO:0007669"/>
    <property type="project" value="InterPro"/>
</dbReference>
<dbReference type="FunFam" id="1.10.630.10:FF:000043">
    <property type="entry name" value="Cytochrome P450 99A2"/>
    <property type="match status" value="1"/>
</dbReference>
<feature type="binding site" description="axial binding residue" evidence="8">
    <location>
        <position position="446"/>
    </location>
    <ligand>
        <name>heme</name>
        <dbReference type="ChEBI" id="CHEBI:30413"/>
    </ligand>
    <ligandPart>
        <name>Fe</name>
        <dbReference type="ChEBI" id="CHEBI:18248"/>
    </ligandPart>
</feature>
<keyword evidence="10" id="KW-1133">Transmembrane helix</keyword>
<dbReference type="PANTHER" id="PTHR47953">
    <property type="entry name" value="OS08G0105600 PROTEIN"/>
    <property type="match status" value="1"/>
</dbReference>
<organism evidence="11">
    <name type="scientific">Kalopanax septemlobus</name>
    <name type="common">Castor aralia</name>
    <name type="synonym">Acanthopanax septemlobus</name>
    <dbReference type="NCBI Taxonomy" id="228393"/>
    <lineage>
        <taxon>Eukaryota</taxon>
        <taxon>Viridiplantae</taxon>
        <taxon>Streptophyta</taxon>
        <taxon>Embryophyta</taxon>
        <taxon>Tracheophyta</taxon>
        <taxon>Spermatophyta</taxon>
        <taxon>Magnoliopsida</taxon>
        <taxon>eudicotyledons</taxon>
        <taxon>Gunneridae</taxon>
        <taxon>Pentapetalae</taxon>
        <taxon>asterids</taxon>
        <taxon>campanulids</taxon>
        <taxon>Apiales</taxon>
        <taxon>Araliaceae</taxon>
        <taxon>Kalopanax</taxon>
    </lineage>
</organism>
<comment type="cofactor">
    <cofactor evidence="8">
        <name>heme</name>
        <dbReference type="ChEBI" id="CHEBI:30413"/>
    </cofactor>
</comment>
<dbReference type="InterPro" id="IPR002401">
    <property type="entry name" value="Cyt_P450_E_grp-I"/>
</dbReference>
<dbReference type="SUPFAM" id="SSF48264">
    <property type="entry name" value="Cytochrome P450"/>
    <property type="match status" value="1"/>
</dbReference>
<accession>A0A0S2IHE4</accession>
<dbReference type="Gene3D" id="1.10.630.10">
    <property type="entry name" value="Cytochrome P450"/>
    <property type="match status" value="1"/>
</dbReference>
<feature type="transmembrane region" description="Helical" evidence="10">
    <location>
        <begin position="6"/>
        <end position="26"/>
    </location>
</feature>
<dbReference type="GO" id="GO:0020037">
    <property type="term" value="F:heme binding"/>
    <property type="evidence" value="ECO:0007669"/>
    <property type="project" value="InterPro"/>
</dbReference>
<evidence type="ECO:0000256" key="7">
    <source>
        <dbReference type="ARBA" id="ARBA00058314"/>
    </source>
</evidence>
<evidence type="ECO:0000256" key="9">
    <source>
        <dbReference type="RuleBase" id="RU000461"/>
    </source>
</evidence>
<keyword evidence="5 8" id="KW-0408">Iron</keyword>